<evidence type="ECO:0000313" key="9">
    <source>
        <dbReference type="Ensembl" id="ENSPMGP00000000561.1"/>
    </source>
</evidence>
<sequence length="206" mass="23480">MPKVYVCAKKESKCTLLTEHTEGFGGDTVLDYRWVVSRQMRFEGGFQGRCNKLVDGCYSFWQAGLLPLLHRAFCKEGSSALSEQRWMFEQQALQEYILLCCQNPSGGLVDKPGKARDFYHTCYCLSGLSIAQHFGNLLSHHELILGKEDNRLVRRLGSFNMCVEFLVTSIIVQLCPSVYRIKTSTSNSKLTIHVFLIKKFKCSVQF</sequence>
<protein>
    <recommendedName>
        <fullName evidence="8">Prenyltransferase alpha-alpha toroid domain-containing protein</fullName>
    </recommendedName>
</protein>
<dbReference type="PANTHER" id="PTHR11774:SF6">
    <property type="entry name" value="PROTEIN FARNESYLTRANSFERASE SUBUNIT BETA"/>
    <property type="match status" value="1"/>
</dbReference>
<evidence type="ECO:0000256" key="5">
    <source>
        <dbReference type="ARBA" id="ARBA00022723"/>
    </source>
</evidence>
<evidence type="ECO:0000256" key="2">
    <source>
        <dbReference type="ARBA" id="ARBA00010497"/>
    </source>
</evidence>
<dbReference type="Proteomes" id="UP000261520">
    <property type="component" value="Unplaced"/>
</dbReference>
<reference evidence="9" key="1">
    <citation type="submission" date="2025-08" db="UniProtKB">
        <authorList>
            <consortium name="Ensembl"/>
        </authorList>
    </citation>
    <scope>IDENTIFICATION</scope>
</reference>
<dbReference type="InterPro" id="IPR001330">
    <property type="entry name" value="Prenyltrans"/>
</dbReference>
<keyword evidence="5" id="KW-0479">Metal-binding</keyword>
<dbReference type="AlphaFoldDB" id="A0A3B3Z849"/>
<evidence type="ECO:0000313" key="10">
    <source>
        <dbReference type="Proteomes" id="UP000261520"/>
    </source>
</evidence>
<dbReference type="GO" id="GO:0004660">
    <property type="term" value="F:protein farnesyltransferase activity"/>
    <property type="evidence" value="ECO:0007669"/>
    <property type="project" value="TreeGrafter"/>
</dbReference>
<keyword evidence="4" id="KW-0808">Transferase</keyword>
<evidence type="ECO:0000256" key="1">
    <source>
        <dbReference type="ARBA" id="ARBA00001947"/>
    </source>
</evidence>
<dbReference type="SUPFAM" id="SSF48239">
    <property type="entry name" value="Terpenoid cyclases/Protein prenyltransferases"/>
    <property type="match status" value="1"/>
</dbReference>
<dbReference type="Ensembl" id="ENSPMGT00000000587.1">
    <property type="protein sequence ID" value="ENSPMGP00000000561.1"/>
    <property type="gene ID" value="ENSPMGG00000000521.1"/>
</dbReference>
<dbReference type="InterPro" id="IPR008930">
    <property type="entry name" value="Terpenoid_cyclase/PrenylTrfase"/>
</dbReference>
<keyword evidence="10" id="KW-1185">Reference proteome</keyword>
<evidence type="ECO:0000256" key="3">
    <source>
        <dbReference type="ARBA" id="ARBA00022602"/>
    </source>
</evidence>
<dbReference type="GO" id="GO:0046872">
    <property type="term" value="F:metal ion binding"/>
    <property type="evidence" value="ECO:0007669"/>
    <property type="project" value="UniProtKB-KW"/>
</dbReference>
<proteinExistence type="inferred from homology"/>
<comment type="cofactor">
    <cofactor evidence="1">
        <name>Zn(2+)</name>
        <dbReference type="ChEBI" id="CHEBI:29105"/>
    </cofactor>
</comment>
<accession>A0A3B3Z849</accession>
<feature type="domain" description="Prenyltransferase alpha-alpha toroid" evidence="8">
    <location>
        <begin position="32"/>
        <end position="141"/>
    </location>
</feature>
<organism evidence="9 10">
    <name type="scientific">Periophthalmus magnuspinnatus</name>
    <dbReference type="NCBI Taxonomy" id="409849"/>
    <lineage>
        <taxon>Eukaryota</taxon>
        <taxon>Metazoa</taxon>
        <taxon>Chordata</taxon>
        <taxon>Craniata</taxon>
        <taxon>Vertebrata</taxon>
        <taxon>Euteleostomi</taxon>
        <taxon>Actinopterygii</taxon>
        <taxon>Neopterygii</taxon>
        <taxon>Teleostei</taxon>
        <taxon>Neoteleostei</taxon>
        <taxon>Acanthomorphata</taxon>
        <taxon>Gobiaria</taxon>
        <taxon>Gobiiformes</taxon>
        <taxon>Gobioidei</taxon>
        <taxon>Gobiidae</taxon>
        <taxon>Oxudercinae</taxon>
        <taxon>Periophthalmus</taxon>
    </lineage>
</organism>
<evidence type="ECO:0000256" key="6">
    <source>
        <dbReference type="ARBA" id="ARBA00022737"/>
    </source>
</evidence>
<reference evidence="9" key="2">
    <citation type="submission" date="2025-09" db="UniProtKB">
        <authorList>
            <consortium name="Ensembl"/>
        </authorList>
    </citation>
    <scope>IDENTIFICATION</scope>
</reference>
<dbReference type="Gene3D" id="1.50.10.20">
    <property type="match status" value="1"/>
</dbReference>
<dbReference type="Pfam" id="PF00432">
    <property type="entry name" value="Prenyltrans"/>
    <property type="match status" value="1"/>
</dbReference>
<dbReference type="PANTHER" id="PTHR11774">
    <property type="entry name" value="GERANYLGERANYL TRANSFERASE TYPE BETA SUBUNIT"/>
    <property type="match status" value="1"/>
</dbReference>
<dbReference type="GO" id="GO:0005965">
    <property type="term" value="C:protein farnesyltransferase complex"/>
    <property type="evidence" value="ECO:0007669"/>
    <property type="project" value="TreeGrafter"/>
</dbReference>
<evidence type="ECO:0000259" key="8">
    <source>
        <dbReference type="Pfam" id="PF00432"/>
    </source>
</evidence>
<keyword evidence="7" id="KW-0862">Zinc</keyword>
<dbReference type="InterPro" id="IPR045089">
    <property type="entry name" value="PGGT1B-like"/>
</dbReference>
<evidence type="ECO:0000256" key="7">
    <source>
        <dbReference type="ARBA" id="ARBA00022833"/>
    </source>
</evidence>
<keyword evidence="6" id="KW-0677">Repeat</keyword>
<evidence type="ECO:0000256" key="4">
    <source>
        <dbReference type="ARBA" id="ARBA00022679"/>
    </source>
</evidence>
<comment type="similarity">
    <text evidence="2">Belongs to the protein prenyltransferase subunit beta family.</text>
</comment>
<name>A0A3B3Z849_9GOBI</name>
<keyword evidence="3" id="KW-0637">Prenyltransferase</keyword>
<dbReference type="STRING" id="409849.ENSPMGP00000000561"/>